<organism evidence="2 3">
    <name type="scientific">Bos indicus</name>
    <name type="common">Zebu</name>
    <dbReference type="NCBI Taxonomy" id="9915"/>
    <lineage>
        <taxon>Eukaryota</taxon>
        <taxon>Metazoa</taxon>
        <taxon>Chordata</taxon>
        <taxon>Craniata</taxon>
        <taxon>Vertebrata</taxon>
        <taxon>Euteleostomi</taxon>
        <taxon>Mammalia</taxon>
        <taxon>Eutheria</taxon>
        <taxon>Laurasiatheria</taxon>
        <taxon>Artiodactyla</taxon>
        <taxon>Ruminantia</taxon>
        <taxon>Pecora</taxon>
        <taxon>Bovidae</taxon>
        <taxon>Bovinae</taxon>
        <taxon>Bos</taxon>
    </lineage>
</organism>
<dbReference type="PANTHER" id="PTHR48081">
    <property type="entry name" value="AB HYDROLASE SUPERFAMILY PROTEIN C4A8.06C"/>
    <property type="match status" value="1"/>
</dbReference>
<sequence length="203" mass="23502">MCVWWYKAGMDVSGGNHRHEAPWKRMSKEELDNQYSPSRWVVRLGAEEAMRTYSQIGNEVTKRARATGRSLLNVPYGDGDGEKLDIYLPEAVSEAMPFLVFFHGGYWQSGREDAQRNSPLWQLETAPTQPADPACRILVTVGQHDSPEFHRQSREFYQTLCQGGWKASFEELHDMDHFEILWNLTQEDYVLTQIILKTIFQES</sequence>
<dbReference type="SUPFAM" id="SSF53474">
    <property type="entry name" value="alpha/beta-Hydrolases"/>
    <property type="match status" value="2"/>
</dbReference>
<keyword evidence="1" id="KW-0378">Hydrolase</keyword>
<name>A0ABM4R3I4_BOSIN</name>
<dbReference type="RefSeq" id="XP_070630098.1">
    <property type="nucleotide sequence ID" value="XM_070773997.1"/>
</dbReference>
<dbReference type="InterPro" id="IPR050300">
    <property type="entry name" value="GDXG_lipolytic_enzyme"/>
</dbReference>
<reference evidence="3" key="1">
    <citation type="submission" date="2025-08" db="UniProtKB">
        <authorList>
            <consortium name="RefSeq"/>
        </authorList>
    </citation>
    <scope>IDENTIFICATION</scope>
    <source>
        <tissue evidence="3">Blood</tissue>
    </source>
</reference>
<dbReference type="Gene3D" id="3.40.50.1820">
    <property type="entry name" value="alpha/beta hydrolase"/>
    <property type="match status" value="2"/>
</dbReference>
<evidence type="ECO:0000313" key="3">
    <source>
        <dbReference type="RefSeq" id="XP_070630098.1"/>
    </source>
</evidence>
<keyword evidence="2" id="KW-1185">Reference proteome</keyword>
<dbReference type="PANTHER" id="PTHR48081:SF33">
    <property type="entry name" value="KYNURENINE FORMAMIDASE"/>
    <property type="match status" value="1"/>
</dbReference>
<dbReference type="Proteomes" id="UP001652663">
    <property type="component" value="Chromosome 19"/>
</dbReference>
<evidence type="ECO:0000256" key="1">
    <source>
        <dbReference type="ARBA" id="ARBA00022801"/>
    </source>
</evidence>
<accession>A0ABM4R3I4</accession>
<dbReference type="GeneID" id="109573962"/>
<gene>
    <name evidence="3" type="primary">AFMID</name>
</gene>
<protein>
    <submittedName>
        <fullName evidence="3">Kynurenine formamidase isoform X4</fullName>
    </submittedName>
</protein>
<evidence type="ECO:0000313" key="2">
    <source>
        <dbReference type="Proteomes" id="UP001652663"/>
    </source>
</evidence>
<dbReference type="InterPro" id="IPR029058">
    <property type="entry name" value="AB_hydrolase_fold"/>
</dbReference>
<proteinExistence type="predicted"/>